<proteinExistence type="predicted"/>
<keyword evidence="2" id="KW-1185">Reference proteome</keyword>
<gene>
    <name evidence="1" type="ORF">SAMN04488035_1463</name>
</gene>
<organism evidence="1 2">
    <name type="scientific">Flavimobilis marinus</name>
    <dbReference type="NCBI Taxonomy" id="285351"/>
    <lineage>
        <taxon>Bacteria</taxon>
        <taxon>Bacillati</taxon>
        <taxon>Actinomycetota</taxon>
        <taxon>Actinomycetes</taxon>
        <taxon>Micrococcales</taxon>
        <taxon>Jonesiaceae</taxon>
        <taxon>Flavimobilis</taxon>
    </lineage>
</organism>
<dbReference type="RefSeq" id="WP_229828522.1">
    <property type="nucleotide sequence ID" value="NZ_BNAN01000002.1"/>
</dbReference>
<dbReference type="Proteomes" id="UP000198520">
    <property type="component" value="Unassembled WGS sequence"/>
</dbReference>
<reference evidence="2" key="1">
    <citation type="submission" date="2016-10" db="EMBL/GenBank/DDBJ databases">
        <authorList>
            <person name="Varghese N."/>
            <person name="Submissions S."/>
        </authorList>
    </citation>
    <scope>NUCLEOTIDE SEQUENCE [LARGE SCALE GENOMIC DNA]</scope>
    <source>
        <strain evidence="2">DSM 19083</strain>
    </source>
</reference>
<evidence type="ECO:0000313" key="1">
    <source>
        <dbReference type="EMBL" id="SFF07663.1"/>
    </source>
</evidence>
<dbReference type="EMBL" id="FONZ01000002">
    <property type="protein sequence ID" value="SFF07663.1"/>
    <property type="molecule type" value="Genomic_DNA"/>
</dbReference>
<protein>
    <submittedName>
        <fullName evidence="1">Uncharacterized protein</fullName>
    </submittedName>
</protein>
<dbReference type="AlphaFoldDB" id="A0A1I2FRN6"/>
<accession>A0A1I2FRN6</accession>
<sequence>MARRKTRWGMALTEKLTLVLGPAQVGNPVAPLRPATVDEAGRDSALRTEFRRVVAPDGSVHLEQVHIEP</sequence>
<evidence type="ECO:0000313" key="2">
    <source>
        <dbReference type="Proteomes" id="UP000198520"/>
    </source>
</evidence>
<name>A0A1I2FRN6_9MICO</name>